<reference evidence="2 3" key="1">
    <citation type="submission" date="2013-05" db="EMBL/GenBank/DDBJ databases">
        <title>The Genome Sequence of Actinomyces europaeus ACS-120-V-COL10B.</title>
        <authorList>
            <consortium name="The Broad Institute Genomics Platform"/>
            <person name="Earl A."/>
            <person name="Ward D."/>
            <person name="Feldgarden M."/>
            <person name="Gevers D."/>
            <person name="Saerens B."/>
            <person name="Vaneechoutte M."/>
            <person name="Walker B."/>
            <person name="Young S."/>
            <person name="Zeng Q."/>
            <person name="Gargeya S."/>
            <person name="Fitzgerald M."/>
            <person name="Haas B."/>
            <person name="Abouelleil A."/>
            <person name="Allen A.W."/>
            <person name="Alvarado L."/>
            <person name="Arachchi H.M."/>
            <person name="Berlin A.M."/>
            <person name="Chapman S.B."/>
            <person name="Gainer-Dewar J."/>
            <person name="Goldberg J."/>
            <person name="Griggs A."/>
            <person name="Gujja S."/>
            <person name="Hansen M."/>
            <person name="Howarth C."/>
            <person name="Imamovic A."/>
            <person name="Ireland A."/>
            <person name="Larimer J."/>
            <person name="McCowan C."/>
            <person name="Murphy C."/>
            <person name="Pearson M."/>
            <person name="Poon T.W."/>
            <person name="Priest M."/>
            <person name="Roberts A."/>
            <person name="Saif S."/>
            <person name="Shea T."/>
            <person name="Sisk P."/>
            <person name="Sykes S."/>
            <person name="Wortman J."/>
            <person name="Nusbaum C."/>
            <person name="Birren B."/>
        </authorList>
    </citation>
    <scope>NUCLEOTIDE SEQUENCE [LARGE SCALE GENOMIC DNA]</scope>
    <source>
        <strain evidence="2 3">ACS-120-V-Col10b</strain>
    </source>
</reference>
<dbReference type="RefSeq" id="WP_016443742.1">
    <property type="nucleotide sequence ID" value="NZ_KE150266.1"/>
</dbReference>
<comment type="caution">
    <text evidence="2">The sequence shown here is derived from an EMBL/GenBank/DDBJ whole genome shotgun (WGS) entry which is preliminary data.</text>
</comment>
<organism evidence="2 3">
    <name type="scientific">Gleimia europaea ACS-120-V-Col10b</name>
    <dbReference type="NCBI Taxonomy" id="883069"/>
    <lineage>
        <taxon>Bacteria</taxon>
        <taxon>Bacillati</taxon>
        <taxon>Actinomycetota</taxon>
        <taxon>Actinomycetes</taxon>
        <taxon>Actinomycetales</taxon>
        <taxon>Actinomycetaceae</taxon>
        <taxon>Gleimia</taxon>
    </lineage>
</organism>
<keyword evidence="1" id="KW-0812">Transmembrane</keyword>
<feature type="transmembrane region" description="Helical" evidence="1">
    <location>
        <begin position="7"/>
        <end position="26"/>
    </location>
</feature>
<feature type="transmembrane region" description="Helical" evidence="1">
    <location>
        <begin position="76"/>
        <end position="98"/>
    </location>
</feature>
<sequence>MPGVPQWIADGPFVGIAIFLTIVVFLRSQGTYWLGRLGTWGFLTKSEHSGKPWVRKVRVWLEGASVQKGIDAVDKWGLLIIPLSFLTIGFQTVVHAGAGVLRLRWVTYTLAAIPGYIAWGCLYASIGIGLFKTGQAATAGKTWALAVCSTMVVIMGLAILKRRNRAAEVAAD</sequence>
<keyword evidence="1" id="KW-0472">Membrane</keyword>
<evidence type="ECO:0000313" key="2">
    <source>
        <dbReference type="EMBL" id="EPD30630.1"/>
    </source>
</evidence>
<evidence type="ECO:0000313" key="3">
    <source>
        <dbReference type="Proteomes" id="UP000014387"/>
    </source>
</evidence>
<gene>
    <name evidence="2" type="ORF">HMPREF9238_00378</name>
</gene>
<evidence type="ECO:0000256" key="1">
    <source>
        <dbReference type="SAM" id="Phobius"/>
    </source>
</evidence>
<feature type="transmembrane region" description="Helical" evidence="1">
    <location>
        <begin position="143"/>
        <end position="160"/>
    </location>
</feature>
<keyword evidence="1" id="KW-1133">Transmembrane helix</keyword>
<accession>A0A9W5RE48</accession>
<feature type="transmembrane region" description="Helical" evidence="1">
    <location>
        <begin position="105"/>
        <end position="131"/>
    </location>
</feature>
<dbReference type="OrthoDB" id="3426404at2"/>
<dbReference type="EMBL" id="AGWN01000001">
    <property type="protein sequence ID" value="EPD30630.1"/>
    <property type="molecule type" value="Genomic_DNA"/>
</dbReference>
<proteinExistence type="predicted"/>
<name>A0A9W5RE48_9ACTO</name>
<dbReference type="Proteomes" id="UP000014387">
    <property type="component" value="Unassembled WGS sequence"/>
</dbReference>
<protein>
    <recommendedName>
        <fullName evidence="4">Membrane protein DedA with SNARE-associated domain</fullName>
    </recommendedName>
</protein>
<evidence type="ECO:0008006" key="4">
    <source>
        <dbReference type="Google" id="ProtNLM"/>
    </source>
</evidence>
<dbReference type="AlphaFoldDB" id="A0A9W5RE48"/>
<keyword evidence="3" id="KW-1185">Reference proteome</keyword>